<accession>A0A2H4U4X5</accession>
<evidence type="ECO:0000259" key="3">
    <source>
        <dbReference type="Pfam" id="PF05598"/>
    </source>
</evidence>
<dbReference type="AlphaFoldDB" id="A0A2H4U4X5"/>
<sequence length="511" mass="59624">MVLRDDTINQTMLVPMDLRKLIPKDHPCYFIKNVADYIDCSEANREFADTPGEFAYPRELLLRLVLMSVFDGGLSSREIERRTQTDVGYMYLAGMQHPSYRTILRFKRNYSNLIDEAFKMTIKIATEEDLVKIHHVSVDGTKIKAKTSINKLTNEQQLKIMKQHLEKSIKLDEEEDEEFGEESGNSVPETLTDEEKFKEIFEKVNKSSKDDRNKDKLRASSKKLLKQAEEKSEKILKKVEKLEEKLNESEKDVISINDPDARLMKNKKGRWEFDYNAQIAVDEHKGIIIVSHVTNNPSDHHELIPAIEQVKSNLSEIYNEIPSNFQVSADNGYSTDINAEYLEQEGLDGYISSRKLSRKEKKYNLTEKPFSKDNFNHDNEIKTYICPLGQPLYCVKEYEYKNKPKIAYWTKECKCCPVQEYCAKSQRYKTISDYGNPSKIRMQRKMETPEAQEIYKLRSKTAELPFANMKQNMHLTEFTTTGLKQVNTEFKLYAIGHNLKRIYNEIIMKNN</sequence>
<feature type="coiled-coil region" evidence="1">
    <location>
        <begin position="214"/>
        <end position="252"/>
    </location>
</feature>
<evidence type="ECO:0000256" key="1">
    <source>
        <dbReference type="SAM" id="Coils"/>
    </source>
</evidence>
<dbReference type="NCBIfam" id="NF033551">
    <property type="entry name" value="transpos_IS1182"/>
    <property type="match status" value="1"/>
</dbReference>
<evidence type="ECO:0000313" key="6">
    <source>
        <dbReference type="Proteomes" id="UP000232133"/>
    </source>
</evidence>
<name>A0A2H4U4X5_METSM</name>
<dbReference type="InterPro" id="IPR008490">
    <property type="entry name" value="Transposase_InsH_N"/>
</dbReference>
<dbReference type="InterPro" id="IPR025668">
    <property type="entry name" value="Tnp_DDE_dom"/>
</dbReference>
<evidence type="ECO:0000259" key="4">
    <source>
        <dbReference type="Pfam" id="PF13751"/>
    </source>
</evidence>
<reference evidence="5 6" key="1">
    <citation type="submission" date="2016-10" db="EMBL/GenBank/DDBJ databases">
        <authorList>
            <person name="Varghese N."/>
        </authorList>
    </citation>
    <scope>NUCLEOTIDE SEQUENCE [LARGE SCALE GENOMIC DNA]</scope>
    <source>
        <strain evidence="5 6">KB11</strain>
    </source>
</reference>
<feature type="compositionally biased region" description="Acidic residues" evidence="2">
    <location>
        <begin position="172"/>
        <end position="181"/>
    </location>
</feature>
<dbReference type="Pfam" id="PF13751">
    <property type="entry name" value="DDE_Tnp_1_6"/>
    <property type="match status" value="1"/>
</dbReference>
<evidence type="ECO:0000256" key="2">
    <source>
        <dbReference type="SAM" id="MobiDB-lite"/>
    </source>
</evidence>
<keyword evidence="1" id="KW-0175">Coiled coil</keyword>
<evidence type="ECO:0000313" key="5">
    <source>
        <dbReference type="EMBL" id="ATZ59165.1"/>
    </source>
</evidence>
<protein>
    <submittedName>
        <fullName evidence="5">DDE transposase</fullName>
    </submittedName>
</protein>
<feature type="domain" description="Transposase InsH N-terminal" evidence="3">
    <location>
        <begin position="17"/>
        <end position="108"/>
    </location>
</feature>
<organism evidence="5 6">
    <name type="scientific">Methanobrevibacter smithii</name>
    <dbReference type="NCBI Taxonomy" id="2173"/>
    <lineage>
        <taxon>Archaea</taxon>
        <taxon>Methanobacteriati</taxon>
        <taxon>Methanobacteriota</taxon>
        <taxon>Methanomada group</taxon>
        <taxon>Methanobacteria</taxon>
        <taxon>Methanobacteriales</taxon>
        <taxon>Methanobacteriaceae</taxon>
        <taxon>Methanobrevibacter</taxon>
    </lineage>
</organism>
<feature type="region of interest" description="Disordered" evidence="2">
    <location>
        <begin position="172"/>
        <end position="191"/>
    </location>
</feature>
<feature type="domain" description="Transposase DDE" evidence="4">
    <location>
        <begin position="385"/>
        <end position="502"/>
    </location>
</feature>
<dbReference type="InterPro" id="IPR047629">
    <property type="entry name" value="IS1182_transpos"/>
</dbReference>
<dbReference type="PANTHER" id="PTHR33408:SF2">
    <property type="entry name" value="TRANSPOSASE DDE DOMAIN-CONTAINING PROTEIN"/>
    <property type="match status" value="1"/>
</dbReference>
<dbReference type="Proteomes" id="UP000232133">
    <property type="component" value="Chromosome"/>
</dbReference>
<proteinExistence type="predicted"/>
<dbReference type="EMBL" id="CP017803">
    <property type="protein sequence ID" value="ATZ59165.1"/>
    <property type="molecule type" value="Genomic_DNA"/>
</dbReference>
<dbReference type="Pfam" id="PF05598">
    <property type="entry name" value="DUF772"/>
    <property type="match status" value="1"/>
</dbReference>
<gene>
    <name evidence="5" type="ORF">BK798_01445</name>
</gene>
<dbReference type="PANTHER" id="PTHR33408">
    <property type="entry name" value="TRANSPOSASE"/>
    <property type="match status" value="1"/>
</dbReference>